<evidence type="ECO:0000256" key="4">
    <source>
        <dbReference type="ARBA" id="ARBA00044511"/>
    </source>
</evidence>
<dbReference type="Pfam" id="PF13041">
    <property type="entry name" value="PPR_2"/>
    <property type="match status" value="1"/>
</dbReference>
<keyword evidence="8" id="KW-1185">Reference proteome</keyword>
<dbReference type="PANTHER" id="PTHR47447:SF23">
    <property type="entry name" value="PENTACOTRIPEPTIDE-REPEAT REGION OF PRORP DOMAIN-CONTAINING PROTEIN"/>
    <property type="match status" value="1"/>
</dbReference>
<dbReference type="InParanoid" id="A0A0C3JUZ2"/>
<dbReference type="InterPro" id="IPR002885">
    <property type="entry name" value="PPR_rpt"/>
</dbReference>
<evidence type="ECO:0000256" key="2">
    <source>
        <dbReference type="ARBA" id="ARBA00022737"/>
    </source>
</evidence>
<gene>
    <name evidence="7" type="ORF">M404DRAFT_960417</name>
</gene>
<dbReference type="NCBIfam" id="TIGR00756">
    <property type="entry name" value="PPR"/>
    <property type="match status" value="1"/>
</dbReference>
<dbReference type="Proteomes" id="UP000054217">
    <property type="component" value="Unassembled WGS sequence"/>
</dbReference>
<evidence type="ECO:0000256" key="1">
    <source>
        <dbReference type="ARBA" id="ARBA00006192"/>
    </source>
</evidence>
<feature type="region of interest" description="Disordered" evidence="6">
    <location>
        <begin position="550"/>
        <end position="570"/>
    </location>
</feature>
<proteinExistence type="inferred from homology"/>
<dbReference type="PROSITE" id="PS51375">
    <property type="entry name" value="PPR"/>
    <property type="match status" value="1"/>
</dbReference>
<comment type="function">
    <text evidence="3">Regulates mitochondrial small subunit maturation by controlling 15S rRNA 5'-end processing. Localizes to the 5' precursor of the 15S rRNA in a position that is subsequently occupied by mS47 in the mature yeast mtSSU. Uses structure and sequence-specific RNA recognition, binding to a single-stranded region of the precursor and specifically recognizing bases -6 to -1. The exchange of Ccm1 for mS47 is coupled to the irreversible removal of precursor rRNA that is accompanied by conformational changes of the mitoribosomal proteins uS5m and mS26. These conformational changes signal completion of 5'-end rRNA processing through protection of the mature 5'-end of the 15S rRNA and stabilization of mS47. The removal of the 5' precursor together with the dissociation of Ccm1 may be catalyzed by the 5'-3' exoribonuclease Pet127. Involved in the specific removal of group I introns in mitochondrial encoded transcripts.</text>
</comment>
<feature type="compositionally biased region" description="Polar residues" evidence="6">
    <location>
        <begin position="561"/>
        <end position="570"/>
    </location>
</feature>
<protein>
    <recommendedName>
        <fullName evidence="9">Pentacotripeptide-repeat region of PRORP domain-containing protein</fullName>
    </recommendedName>
</protein>
<dbReference type="OrthoDB" id="185373at2759"/>
<evidence type="ECO:0000256" key="6">
    <source>
        <dbReference type="SAM" id="MobiDB-lite"/>
    </source>
</evidence>
<dbReference type="EMBL" id="KN831947">
    <property type="protein sequence ID" value="KIO12953.1"/>
    <property type="molecule type" value="Genomic_DNA"/>
</dbReference>
<sequence>MRSPTQQPPSMFSKCLGMKLAPKGSKTKDDIRPPAKLLKPYDLALELQQMCGQGDMDGAFRRLQSTPRDAQNTSVWNTMISLCTNAGRYKRAYEVFTDMKRRGFSPNAATFSTLLKGLSQIDDWSKHSKQLANAHTLYGYYMDHIRSVKYHEPDNTKELNTVPLVFYLSILGEVGDRQKIFDVFFAMDAEGLFAPDKYLFCSMFDAITKCQERRSDSNDEISVSNTAKSDAKYIWLQVEKAVQKQRGFELDSRVIGAAIRALTRGRASDQALALDIATKHLGFAMFGERATLRLSRFLTPWTLDVTLTLCNTMQRYKLCVHFMRQVIERLDFDKPHERQIVDRSHIHKLLRAHSALARRGSPDESLQASEVVEWCLENDAIYQLPKLRPDRQTYHLLLMACWRNGDWTRLMRSFELMTGIRATSFQDSNQEQGPPKLPERSANSNHPPDLETMSFIMRTALGTKAVNHYKHAMWLADCVDLGAMLQNPKADAFYRTRVAMPLIRIINYLRGEVPAEKYLTWNHLLQTAEEVMGDNEKAATDEHRKALGRAWSFKGDDDTLPNANDNDPDK</sequence>
<comment type="subunit">
    <text evidence="4">Binds to mitochondrial small subunit 15S rRNA.</text>
</comment>
<evidence type="ECO:0000313" key="7">
    <source>
        <dbReference type="EMBL" id="KIO12953.1"/>
    </source>
</evidence>
<name>A0A0C3JUZ2_PISTI</name>
<feature type="repeat" description="PPR" evidence="5">
    <location>
        <begin position="72"/>
        <end position="106"/>
    </location>
</feature>
<feature type="region of interest" description="Disordered" evidence="6">
    <location>
        <begin position="424"/>
        <end position="449"/>
    </location>
</feature>
<evidence type="ECO:0000313" key="8">
    <source>
        <dbReference type="Proteomes" id="UP000054217"/>
    </source>
</evidence>
<dbReference type="Gene3D" id="1.25.40.10">
    <property type="entry name" value="Tetratricopeptide repeat domain"/>
    <property type="match status" value="2"/>
</dbReference>
<dbReference type="PANTHER" id="PTHR47447">
    <property type="entry name" value="OS03G0856100 PROTEIN"/>
    <property type="match status" value="1"/>
</dbReference>
<keyword evidence="2" id="KW-0677">Repeat</keyword>
<dbReference type="STRING" id="870435.A0A0C3JUZ2"/>
<accession>A0A0C3JUZ2</accession>
<reference evidence="8" key="2">
    <citation type="submission" date="2015-01" db="EMBL/GenBank/DDBJ databases">
        <title>Evolutionary Origins and Diversification of the Mycorrhizal Mutualists.</title>
        <authorList>
            <consortium name="DOE Joint Genome Institute"/>
            <consortium name="Mycorrhizal Genomics Consortium"/>
            <person name="Kohler A."/>
            <person name="Kuo A."/>
            <person name="Nagy L.G."/>
            <person name="Floudas D."/>
            <person name="Copeland A."/>
            <person name="Barry K.W."/>
            <person name="Cichocki N."/>
            <person name="Veneault-Fourrey C."/>
            <person name="LaButti K."/>
            <person name="Lindquist E.A."/>
            <person name="Lipzen A."/>
            <person name="Lundell T."/>
            <person name="Morin E."/>
            <person name="Murat C."/>
            <person name="Riley R."/>
            <person name="Ohm R."/>
            <person name="Sun H."/>
            <person name="Tunlid A."/>
            <person name="Henrissat B."/>
            <person name="Grigoriev I.V."/>
            <person name="Hibbett D.S."/>
            <person name="Martin F."/>
        </authorList>
    </citation>
    <scope>NUCLEOTIDE SEQUENCE [LARGE SCALE GENOMIC DNA]</scope>
    <source>
        <strain evidence="8">Marx 270</strain>
    </source>
</reference>
<evidence type="ECO:0000256" key="5">
    <source>
        <dbReference type="PROSITE-ProRule" id="PRU00708"/>
    </source>
</evidence>
<evidence type="ECO:0008006" key="9">
    <source>
        <dbReference type="Google" id="ProtNLM"/>
    </source>
</evidence>
<evidence type="ECO:0000256" key="3">
    <source>
        <dbReference type="ARBA" id="ARBA00044493"/>
    </source>
</evidence>
<dbReference type="HOGENOM" id="CLU_026239_0_0_1"/>
<dbReference type="AlphaFoldDB" id="A0A0C3JUZ2"/>
<organism evidence="7 8">
    <name type="scientific">Pisolithus tinctorius Marx 270</name>
    <dbReference type="NCBI Taxonomy" id="870435"/>
    <lineage>
        <taxon>Eukaryota</taxon>
        <taxon>Fungi</taxon>
        <taxon>Dikarya</taxon>
        <taxon>Basidiomycota</taxon>
        <taxon>Agaricomycotina</taxon>
        <taxon>Agaricomycetes</taxon>
        <taxon>Agaricomycetidae</taxon>
        <taxon>Boletales</taxon>
        <taxon>Sclerodermatineae</taxon>
        <taxon>Pisolithaceae</taxon>
        <taxon>Pisolithus</taxon>
    </lineage>
</organism>
<comment type="similarity">
    <text evidence="1">Belongs to the CCM1 family.</text>
</comment>
<reference evidence="7 8" key="1">
    <citation type="submission" date="2014-04" db="EMBL/GenBank/DDBJ databases">
        <authorList>
            <consortium name="DOE Joint Genome Institute"/>
            <person name="Kuo A."/>
            <person name="Kohler A."/>
            <person name="Costa M.D."/>
            <person name="Nagy L.G."/>
            <person name="Floudas D."/>
            <person name="Copeland A."/>
            <person name="Barry K.W."/>
            <person name="Cichocki N."/>
            <person name="Veneault-Fourrey C."/>
            <person name="LaButti K."/>
            <person name="Lindquist E.A."/>
            <person name="Lipzen A."/>
            <person name="Lundell T."/>
            <person name="Morin E."/>
            <person name="Murat C."/>
            <person name="Sun H."/>
            <person name="Tunlid A."/>
            <person name="Henrissat B."/>
            <person name="Grigoriev I.V."/>
            <person name="Hibbett D.S."/>
            <person name="Martin F."/>
            <person name="Nordberg H.P."/>
            <person name="Cantor M.N."/>
            <person name="Hua S.X."/>
        </authorList>
    </citation>
    <scope>NUCLEOTIDE SEQUENCE [LARGE SCALE GENOMIC DNA]</scope>
    <source>
        <strain evidence="7 8">Marx 270</strain>
    </source>
</reference>
<dbReference type="InterPro" id="IPR011990">
    <property type="entry name" value="TPR-like_helical_dom_sf"/>
</dbReference>